<gene>
    <name evidence="2" type="ORF">A3H61_04895</name>
</gene>
<reference evidence="2 3" key="1">
    <citation type="journal article" date="2016" name="Nat. Commun.">
        <title>Thousands of microbial genomes shed light on interconnected biogeochemical processes in an aquifer system.</title>
        <authorList>
            <person name="Anantharaman K."/>
            <person name="Brown C.T."/>
            <person name="Hug L.A."/>
            <person name="Sharon I."/>
            <person name="Castelle C.J."/>
            <person name="Probst A.J."/>
            <person name="Thomas B.C."/>
            <person name="Singh A."/>
            <person name="Wilkins M.J."/>
            <person name="Karaoz U."/>
            <person name="Brodie E.L."/>
            <person name="Williams K.H."/>
            <person name="Hubbard S.S."/>
            <person name="Banfield J.F."/>
        </authorList>
    </citation>
    <scope>NUCLEOTIDE SEQUENCE [LARGE SCALE GENOMIC DNA]</scope>
</reference>
<dbReference type="InterPro" id="IPR011055">
    <property type="entry name" value="Dup_hybrid_motif"/>
</dbReference>
<name>A0A1G2A979_9BACT</name>
<feature type="domain" description="M23ase beta-sheet core" evidence="1">
    <location>
        <begin position="271"/>
        <end position="374"/>
    </location>
</feature>
<evidence type="ECO:0000313" key="2">
    <source>
        <dbReference type="EMBL" id="OGY73458.1"/>
    </source>
</evidence>
<comment type="caution">
    <text evidence="2">The sequence shown here is derived from an EMBL/GenBank/DDBJ whole genome shotgun (WGS) entry which is preliminary data.</text>
</comment>
<evidence type="ECO:0000313" key="3">
    <source>
        <dbReference type="Proteomes" id="UP000178315"/>
    </source>
</evidence>
<dbReference type="Pfam" id="PF01551">
    <property type="entry name" value="Peptidase_M23"/>
    <property type="match status" value="1"/>
</dbReference>
<dbReference type="SUPFAM" id="SSF51261">
    <property type="entry name" value="Duplicated hybrid motif"/>
    <property type="match status" value="1"/>
</dbReference>
<dbReference type="InterPro" id="IPR016047">
    <property type="entry name" value="M23ase_b-sheet_dom"/>
</dbReference>
<accession>A0A1G2A979</accession>
<dbReference type="CDD" id="cd12797">
    <property type="entry name" value="M23_peptidase"/>
    <property type="match status" value="1"/>
</dbReference>
<dbReference type="Proteomes" id="UP000178315">
    <property type="component" value="Unassembled WGS sequence"/>
</dbReference>
<protein>
    <recommendedName>
        <fullName evidence="1">M23ase beta-sheet core domain-containing protein</fullName>
    </recommendedName>
</protein>
<sequence>MILISRETMNHHNQHFGDRKKRVPVFIFLFVMTAILTGCQHEKSAVNTPPIIEVPNQSTTSTPTTALPDLQPEQPPIVAEKKVYTTVDFSEYNSDYQFKAIIPPNYQVEYVNVIESINIYDPQAEGGVPRDQPQIFIRKFSASTFLTLNTVDIFSREERMVGRHEAVLYDIQKKQSVADFPDQPKWRNERHKVLDIRYTEINPSIFFVFAYNPAFGDVEFQRFIDSLIFYNDRESFHSPLDPPENRVTKKPFGIYVTLENSPVQPEKFTGYHTGTDFEINEYELLPDIPVLAICGGVIKERKRVNGYGGVVIQECIFENQPVHVLYGHVSLDDADVGAYIPPGRIIAKLGRDKSEETDGERKHLHLGIVKGTKVDLRGYMSDKAELDMWLDFGEFVPL</sequence>
<organism evidence="2 3">
    <name type="scientific">Candidatus Jacksonbacteria bacterium RIFCSPLOWO2_02_FULL_44_20</name>
    <dbReference type="NCBI Taxonomy" id="1798460"/>
    <lineage>
        <taxon>Bacteria</taxon>
        <taxon>Candidatus Jacksoniibacteriota</taxon>
    </lineage>
</organism>
<dbReference type="Gene3D" id="2.70.70.10">
    <property type="entry name" value="Glucose Permease (Domain IIA)"/>
    <property type="match status" value="1"/>
</dbReference>
<dbReference type="AlphaFoldDB" id="A0A1G2A979"/>
<dbReference type="EMBL" id="MHJU01000012">
    <property type="protein sequence ID" value="OGY73458.1"/>
    <property type="molecule type" value="Genomic_DNA"/>
</dbReference>
<proteinExistence type="predicted"/>
<evidence type="ECO:0000259" key="1">
    <source>
        <dbReference type="Pfam" id="PF01551"/>
    </source>
</evidence>